<accession>A0A845V2Q1</accession>
<dbReference type="RefSeq" id="WP_164212360.1">
    <property type="nucleotide sequence ID" value="NZ_JAAGSC010000044.1"/>
</dbReference>
<dbReference type="EMBL" id="JAAGSC010000044">
    <property type="protein sequence ID" value="NDY96984.1"/>
    <property type="molecule type" value="Genomic_DNA"/>
</dbReference>
<feature type="compositionally biased region" description="Polar residues" evidence="1">
    <location>
        <begin position="209"/>
        <end position="218"/>
    </location>
</feature>
<reference evidence="2 3" key="1">
    <citation type="submission" date="2020-02" db="EMBL/GenBank/DDBJ databases">
        <authorList>
            <person name="Zhang X.-Y."/>
        </authorList>
    </citation>
    <scope>NUCLEOTIDE SEQUENCE [LARGE SCALE GENOMIC DNA]</scope>
    <source>
        <strain evidence="2 3">C33</strain>
    </source>
</reference>
<protein>
    <submittedName>
        <fullName evidence="2">Uncharacterized protein</fullName>
    </submittedName>
</protein>
<feature type="region of interest" description="Disordered" evidence="1">
    <location>
        <begin position="184"/>
        <end position="218"/>
    </location>
</feature>
<keyword evidence="3" id="KW-1185">Reference proteome</keyword>
<evidence type="ECO:0000313" key="3">
    <source>
        <dbReference type="Proteomes" id="UP000484885"/>
    </source>
</evidence>
<sequence length="218" mass="24270">MSANHDLWAEIYATLPEIEPDDLRSSIQLRLDCYEDGRLFSRDTAPTHRQLLAWLQQLRGDLGAVCAKLQQDESAFLITGLSAELDPTSDDPAKFAAQTIELFEATERAIRNVEQGSHLGINGVVHTQRTQTDTRDQYLIPSLIQIAMDAGLDPSSNDLEDLDRTCEFVKLVLEQAGIKAPSIGKDVERRGEAAQGRLRRTVKEAAQRLTKQGLESTR</sequence>
<dbReference type="Proteomes" id="UP000484885">
    <property type="component" value="Unassembled WGS sequence"/>
</dbReference>
<dbReference type="AlphaFoldDB" id="A0A845V2Q1"/>
<evidence type="ECO:0000313" key="2">
    <source>
        <dbReference type="EMBL" id="NDY96984.1"/>
    </source>
</evidence>
<organism evidence="2 3">
    <name type="scientific">Wenzhouxiangella limi</name>
    <dbReference type="NCBI Taxonomy" id="2707351"/>
    <lineage>
        <taxon>Bacteria</taxon>
        <taxon>Pseudomonadati</taxon>
        <taxon>Pseudomonadota</taxon>
        <taxon>Gammaproteobacteria</taxon>
        <taxon>Chromatiales</taxon>
        <taxon>Wenzhouxiangellaceae</taxon>
        <taxon>Wenzhouxiangella</taxon>
    </lineage>
</organism>
<comment type="caution">
    <text evidence="2">The sequence shown here is derived from an EMBL/GenBank/DDBJ whole genome shotgun (WGS) entry which is preliminary data.</text>
</comment>
<gene>
    <name evidence="2" type="ORF">G3I74_14730</name>
</gene>
<proteinExistence type="predicted"/>
<evidence type="ECO:0000256" key="1">
    <source>
        <dbReference type="SAM" id="MobiDB-lite"/>
    </source>
</evidence>
<name>A0A845V2Q1_9GAMM</name>